<feature type="compositionally biased region" description="Basic and acidic residues" evidence="1">
    <location>
        <begin position="344"/>
        <end position="369"/>
    </location>
</feature>
<dbReference type="Proteomes" id="UP000283509">
    <property type="component" value="Unassembled WGS sequence"/>
</dbReference>
<feature type="compositionally biased region" description="Polar residues" evidence="1">
    <location>
        <begin position="306"/>
        <end position="326"/>
    </location>
</feature>
<feature type="compositionally biased region" description="Polar residues" evidence="1">
    <location>
        <begin position="241"/>
        <end position="255"/>
    </location>
</feature>
<feature type="compositionally biased region" description="Basic and acidic residues" evidence="1">
    <location>
        <begin position="116"/>
        <end position="127"/>
    </location>
</feature>
<proteinExistence type="predicted"/>
<feature type="compositionally biased region" description="Polar residues" evidence="1">
    <location>
        <begin position="145"/>
        <end position="161"/>
    </location>
</feature>
<feature type="region of interest" description="Disordered" evidence="1">
    <location>
        <begin position="50"/>
        <end position="161"/>
    </location>
</feature>
<evidence type="ECO:0000313" key="2">
    <source>
        <dbReference type="EMBL" id="ROT62228.1"/>
    </source>
</evidence>
<feature type="region of interest" description="Disordered" evidence="1">
    <location>
        <begin position="306"/>
        <end position="369"/>
    </location>
</feature>
<accession>A0A3R7LR57</accession>
<sequence>MEYKVLNPEDAGSPASEVVVVSAELAQRFLLKQWISSCKSWPSTLSVKEQDASTRGIGHPRCQQGSETSRTEEVAIHTVSEGAPRKLSVVRPLPSQSEARGQCHKGGQAGSWLPSTREKGFDAREETSAGPSSESKPTHEDKMETSSSTPDTNVLQQLPTLSDVLSNDKKINIAPYIPPPKKSIMVLEGYPLGFPLDRLRDHPLRLRRLAYSSGEPIPVEQRTPRVFTRKLHTWNRPANPDTISSPKNNIATGTPPSIPLRPEHSRVIPQHNSMCSNCGNPNNSTHDVDFLATLLHMGLSLSVSPNTQDLPDITPSHSTTTPASETTHGRTQRKRFRRSSPTSDIHDGTEHSLQDTLHLQDDTPTTDRHQWTTPSINIFRLSAQYIIPPPIIGPLL</sequence>
<comment type="caution">
    <text evidence="2">The sequence shown here is derived from an EMBL/GenBank/DDBJ whole genome shotgun (WGS) entry which is preliminary data.</text>
</comment>
<feature type="region of interest" description="Disordered" evidence="1">
    <location>
        <begin position="235"/>
        <end position="260"/>
    </location>
</feature>
<reference evidence="2 3" key="1">
    <citation type="submission" date="2018-04" db="EMBL/GenBank/DDBJ databases">
        <authorList>
            <person name="Zhang X."/>
            <person name="Yuan J."/>
            <person name="Li F."/>
            <person name="Xiang J."/>
        </authorList>
    </citation>
    <scope>NUCLEOTIDE SEQUENCE [LARGE SCALE GENOMIC DNA]</scope>
    <source>
        <tissue evidence="2">Muscle</tissue>
    </source>
</reference>
<dbReference type="EMBL" id="QCYY01003758">
    <property type="protein sequence ID" value="ROT62228.1"/>
    <property type="molecule type" value="Genomic_DNA"/>
</dbReference>
<protein>
    <submittedName>
        <fullName evidence="2">Uncharacterized protein</fullName>
    </submittedName>
</protein>
<organism evidence="2 3">
    <name type="scientific">Penaeus vannamei</name>
    <name type="common">Whiteleg shrimp</name>
    <name type="synonym">Litopenaeus vannamei</name>
    <dbReference type="NCBI Taxonomy" id="6689"/>
    <lineage>
        <taxon>Eukaryota</taxon>
        <taxon>Metazoa</taxon>
        <taxon>Ecdysozoa</taxon>
        <taxon>Arthropoda</taxon>
        <taxon>Crustacea</taxon>
        <taxon>Multicrustacea</taxon>
        <taxon>Malacostraca</taxon>
        <taxon>Eumalacostraca</taxon>
        <taxon>Eucarida</taxon>
        <taxon>Decapoda</taxon>
        <taxon>Dendrobranchiata</taxon>
        <taxon>Penaeoidea</taxon>
        <taxon>Penaeidae</taxon>
        <taxon>Penaeus</taxon>
    </lineage>
</organism>
<evidence type="ECO:0000256" key="1">
    <source>
        <dbReference type="SAM" id="MobiDB-lite"/>
    </source>
</evidence>
<keyword evidence="3" id="KW-1185">Reference proteome</keyword>
<name>A0A3R7LR57_PENVA</name>
<dbReference type="AlphaFoldDB" id="A0A3R7LR57"/>
<gene>
    <name evidence="2" type="ORF">C7M84_019938</name>
</gene>
<reference evidence="2 3" key="2">
    <citation type="submission" date="2019-01" db="EMBL/GenBank/DDBJ databases">
        <title>The decoding of complex shrimp genome reveals the adaptation for benthos swimmer, frequently molting mechanism and breeding impact on genome.</title>
        <authorList>
            <person name="Sun Y."/>
            <person name="Gao Y."/>
            <person name="Yu Y."/>
        </authorList>
    </citation>
    <scope>NUCLEOTIDE SEQUENCE [LARGE SCALE GENOMIC DNA]</scope>
    <source>
        <tissue evidence="2">Muscle</tissue>
    </source>
</reference>
<evidence type="ECO:0000313" key="3">
    <source>
        <dbReference type="Proteomes" id="UP000283509"/>
    </source>
</evidence>